<protein>
    <submittedName>
        <fullName evidence="1">Uncharacterized protein</fullName>
    </submittedName>
</protein>
<reference evidence="2" key="1">
    <citation type="submission" date="2016-10" db="EMBL/GenBank/DDBJ databases">
        <authorList>
            <person name="Varghese N."/>
            <person name="Submissions S."/>
        </authorList>
    </citation>
    <scope>NUCLEOTIDE SEQUENCE [LARGE SCALE GENOMIC DNA]</scope>
    <source>
        <strain evidence="2">GAS106B</strain>
    </source>
</reference>
<evidence type="ECO:0000313" key="1">
    <source>
        <dbReference type="EMBL" id="SDR32259.1"/>
    </source>
</evidence>
<accession>A0A1H1I3V3</accession>
<dbReference type="NCBIfam" id="NF041728">
    <property type="entry name" value="BPSL0761_fam"/>
    <property type="match status" value="1"/>
</dbReference>
<organism evidence="1 2">
    <name type="scientific">Paraburkholderia fungorum</name>
    <dbReference type="NCBI Taxonomy" id="134537"/>
    <lineage>
        <taxon>Bacteria</taxon>
        <taxon>Pseudomonadati</taxon>
        <taxon>Pseudomonadota</taxon>
        <taxon>Betaproteobacteria</taxon>
        <taxon>Burkholderiales</taxon>
        <taxon>Burkholderiaceae</taxon>
        <taxon>Paraburkholderia</taxon>
    </lineage>
</organism>
<gene>
    <name evidence="1" type="ORF">SAMN05443245_4615</name>
</gene>
<name>A0A1H1I3V3_9BURK</name>
<keyword evidence="2" id="KW-1185">Reference proteome</keyword>
<proteinExistence type="predicted"/>
<dbReference type="InterPro" id="IPR049723">
    <property type="entry name" value="BPSL0761-like"/>
</dbReference>
<dbReference type="RefSeq" id="WP_074768942.1">
    <property type="nucleotide sequence ID" value="NZ_FNKP01000002.1"/>
</dbReference>
<evidence type="ECO:0000313" key="2">
    <source>
        <dbReference type="Proteomes" id="UP000183487"/>
    </source>
</evidence>
<dbReference type="EMBL" id="FNKP01000002">
    <property type="protein sequence ID" value="SDR32259.1"/>
    <property type="molecule type" value="Genomic_DNA"/>
</dbReference>
<dbReference type="AlphaFoldDB" id="A0A1H1I3V3"/>
<sequence length="66" mass="7670">MTTRYERTLALFQTRDLLEALVVAPDEIAHPAVREEALRLLEHYPLNAHIQLTAMALPDMRDLMRK</sequence>
<dbReference type="Proteomes" id="UP000183487">
    <property type="component" value="Unassembled WGS sequence"/>
</dbReference>